<gene>
    <name evidence="1" type="ORF">M9Y10_019207</name>
    <name evidence="2" type="ORF">M9Y10_019208</name>
</gene>
<keyword evidence="3" id="KW-1185">Reference proteome</keyword>
<dbReference type="EMBL" id="JAPFFF010000027">
    <property type="protein sequence ID" value="KAK8848151.1"/>
    <property type="molecule type" value="Genomic_DNA"/>
</dbReference>
<accession>A0ABR2HIU6</accession>
<dbReference type="EMBL" id="JAPFFF010000027">
    <property type="protein sequence ID" value="KAK8848152.1"/>
    <property type="molecule type" value="Genomic_DNA"/>
</dbReference>
<proteinExistence type="predicted"/>
<name>A0ABR2HIU6_9EUKA</name>
<reference evidence="2 3" key="1">
    <citation type="submission" date="2024-04" db="EMBL/GenBank/DDBJ databases">
        <title>Tritrichomonas musculus Genome.</title>
        <authorList>
            <person name="Alves-Ferreira E."/>
            <person name="Grigg M."/>
            <person name="Lorenzi H."/>
            <person name="Galac M."/>
        </authorList>
    </citation>
    <scope>NUCLEOTIDE SEQUENCE [LARGE SCALE GENOMIC DNA]</scope>
    <source>
        <strain evidence="2 3">EAF2021</strain>
    </source>
</reference>
<dbReference type="Proteomes" id="UP001470230">
    <property type="component" value="Unassembled WGS sequence"/>
</dbReference>
<evidence type="ECO:0000313" key="2">
    <source>
        <dbReference type="EMBL" id="KAK8848152.1"/>
    </source>
</evidence>
<evidence type="ECO:0000313" key="3">
    <source>
        <dbReference type="Proteomes" id="UP001470230"/>
    </source>
</evidence>
<sequence>MNMSKISINISNAKSEPYALDNVQSKAPFNNLGNIFESEHFTDNFSFSNNTNNIPMPMLTQEFIKSNENKSFEDIFQHRSNQQHIIKVPNLKKGLTKRTIQDHKKIASRRNSCSDSYENVKQLLQCIFGKWQIGQIREITLDIAAKADLRMDRLAKRYNECLICWFCENWDSIAIHLIDYILTQQREDNNNNTNSKLTEILNIIKNINNICKTNKMEENLSDQYINQILQASSSIDHTNITKINQSTNLPTCDYKNTETINYNNENNEINTVNYPTVSQENLVDQFQTKLTNNFFFKVLNDNSNFSSDFETEFPGLYKEFY</sequence>
<evidence type="ECO:0000313" key="1">
    <source>
        <dbReference type="EMBL" id="KAK8848151.1"/>
    </source>
</evidence>
<organism evidence="2 3">
    <name type="scientific">Tritrichomonas musculus</name>
    <dbReference type="NCBI Taxonomy" id="1915356"/>
    <lineage>
        <taxon>Eukaryota</taxon>
        <taxon>Metamonada</taxon>
        <taxon>Parabasalia</taxon>
        <taxon>Tritrichomonadida</taxon>
        <taxon>Tritrichomonadidae</taxon>
        <taxon>Tritrichomonas</taxon>
    </lineage>
</organism>
<comment type="caution">
    <text evidence="2">The sequence shown here is derived from an EMBL/GenBank/DDBJ whole genome shotgun (WGS) entry which is preliminary data.</text>
</comment>
<protein>
    <submittedName>
        <fullName evidence="2">Uncharacterized protein</fullName>
    </submittedName>
</protein>